<keyword evidence="3" id="KW-0238">DNA-binding</keyword>
<keyword evidence="2" id="KW-0805">Transcription regulation</keyword>
<accession>A0ABU1UX67</accession>
<sequence>MQLGELEKLVLNYLWEHGTADAKQVHDHFKKTRGGSLNTIQSTLDRLHKKAILAREKQGHAYQYRAAIEKKAFLGELIRTVTQDFSSDHNHVLAAFVSLSADLDEAHLDRLEALIKASRQQKKDEAP</sequence>
<evidence type="ECO:0000256" key="1">
    <source>
        <dbReference type="ARBA" id="ARBA00011046"/>
    </source>
</evidence>
<dbReference type="EMBL" id="JAVDVX010000003">
    <property type="protein sequence ID" value="MDR7089802.1"/>
    <property type="molecule type" value="Genomic_DNA"/>
</dbReference>
<name>A0ABU1UX67_9GAMM</name>
<keyword evidence="4" id="KW-0804">Transcription</keyword>
<dbReference type="SUPFAM" id="SSF46785">
    <property type="entry name" value="Winged helix' DNA-binding domain"/>
    <property type="match status" value="1"/>
</dbReference>
<evidence type="ECO:0000256" key="4">
    <source>
        <dbReference type="ARBA" id="ARBA00023163"/>
    </source>
</evidence>
<proteinExistence type="inferred from homology"/>
<organism evidence="5 6">
    <name type="scientific">Cellvibrio fibrivorans</name>
    <dbReference type="NCBI Taxonomy" id="126350"/>
    <lineage>
        <taxon>Bacteria</taxon>
        <taxon>Pseudomonadati</taxon>
        <taxon>Pseudomonadota</taxon>
        <taxon>Gammaproteobacteria</taxon>
        <taxon>Cellvibrionales</taxon>
        <taxon>Cellvibrionaceae</taxon>
        <taxon>Cellvibrio</taxon>
    </lineage>
</organism>
<reference evidence="5 6" key="1">
    <citation type="submission" date="2023-07" db="EMBL/GenBank/DDBJ databases">
        <title>Sorghum-associated microbial communities from plants grown in Nebraska, USA.</title>
        <authorList>
            <person name="Schachtman D."/>
        </authorList>
    </citation>
    <scope>NUCLEOTIDE SEQUENCE [LARGE SCALE GENOMIC DNA]</scope>
    <source>
        <strain evidence="5 6">BE190</strain>
    </source>
</reference>
<protein>
    <submittedName>
        <fullName evidence="5">Transcriptional regulator</fullName>
    </submittedName>
</protein>
<dbReference type="Proteomes" id="UP001253595">
    <property type="component" value="Unassembled WGS sequence"/>
</dbReference>
<gene>
    <name evidence="5" type="ORF">J2X05_001824</name>
</gene>
<evidence type="ECO:0000313" key="6">
    <source>
        <dbReference type="Proteomes" id="UP001253595"/>
    </source>
</evidence>
<dbReference type="RefSeq" id="WP_310071510.1">
    <property type="nucleotide sequence ID" value="NZ_JAVDVX010000003.1"/>
</dbReference>
<dbReference type="InterPro" id="IPR036388">
    <property type="entry name" value="WH-like_DNA-bd_sf"/>
</dbReference>
<dbReference type="Gene3D" id="1.10.10.10">
    <property type="entry name" value="Winged helix-like DNA-binding domain superfamily/Winged helix DNA-binding domain"/>
    <property type="match status" value="1"/>
</dbReference>
<evidence type="ECO:0000256" key="2">
    <source>
        <dbReference type="ARBA" id="ARBA00023015"/>
    </source>
</evidence>
<dbReference type="InterPro" id="IPR005650">
    <property type="entry name" value="BlaI_family"/>
</dbReference>
<comment type="similarity">
    <text evidence="1">Belongs to the BlaI transcriptional regulatory family.</text>
</comment>
<keyword evidence="6" id="KW-1185">Reference proteome</keyword>
<comment type="caution">
    <text evidence="5">The sequence shown here is derived from an EMBL/GenBank/DDBJ whole genome shotgun (WGS) entry which is preliminary data.</text>
</comment>
<evidence type="ECO:0000256" key="3">
    <source>
        <dbReference type="ARBA" id="ARBA00023125"/>
    </source>
</evidence>
<dbReference type="InterPro" id="IPR036390">
    <property type="entry name" value="WH_DNA-bd_sf"/>
</dbReference>
<dbReference type="PIRSF" id="PIRSF019455">
    <property type="entry name" value="CopR_AtkY"/>
    <property type="match status" value="1"/>
</dbReference>
<dbReference type="Pfam" id="PF03965">
    <property type="entry name" value="Penicillinase_R"/>
    <property type="match status" value="1"/>
</dbReference>
<evidence type="ECO:0000313" key="5">
    <source>
        <dbReference type="EMBL" id="MDR7089802.1"/>
    </source>
</evidence>